<dbReference type="PANTHER" id="PTHR11139">
    <property type="entry name" value="ATAXIA TELANGIECTASIA MUTATED ATM -RELATED"/>
    <property type="match status" value="1"/>
</dbReference>
<feature type="domain" description="FATC" evidence="1">
    <location>
        <begin position="923"/>
        <end position="955"/>
    </location>
</feature>
<dbReference type="PROSITE" id="PS51190">
    <property type="entry name" value="FATC"/>
    <property type="match status" value="1"/>
</dbReference>
<dbReference type="InterPro" id="IPR003152">
    <property type="entry name" value="FATC_dom"/>
</dbReference>
<dbReference type="GO" id="GO:0005634">
    <property type="term" value="C:nucleus"/>
    <property type="evidence" value="ECO:0007669"/>
    <property type="project" value="TreeGrafter"/>
</dbReference>
<dbReference type="EMBL" id="GEBQ01024800">
    <property type="protein sequence ID" value="JAT15177.1"/>
    <property type="molecule type" value="Transcribed_RNA"/>
</dbReference>
<gene>
    <name evidence="2" type="ORF">g.33503</name>
</gene>
<accession>A0A1B6KUQ4</accession>
<organism evidence="2">
    <name type="scientific">Graphocephala atropunctata</name>
    <dbReference type="NCBI Taxonomy" id="36148"/>
    <lineage>
        <taxon>Eukaryota</taxon>
        <taxon>Metazoa</taxon>
        <taxon>Ecdysozoa</taxon>
        <taxon>Arthropoda</taxon>
        <taxon>Hexapoda</taxon>
        <taxon>Insecta</taxon>
        <taxon>Pterygota</taxon>
        <taxon>Neoptera</taxon>
        <taxon>Paraneoptera</taxon>
        <taxon>Hemiptera</taxon>
        <taxon>Auchenorrhyncha</taxon>
        <taxon>Membracoidea</taxon>
        <taxon>Cicadellidae</taxon>
        <taxon>Cicadellinae</taxon>
        <taxon>Cicadellini</taxon>
        <taxon>Graphocephala</taxon>
    </lineage>
</organism>
<dbReference type="AlphaFoldDB" id="A0A1B6KUQ4"/>
<reference evidence="2" key="1">
    <citation type="submission" date="2015-11" db="EMBL/GenBank/DDBJ databases">
        <title>De novo transcriptome assembly of four potential Pierce s Disease insect vectors from Arizona vineyards.</title>
        <authorList>
            <person name="Tassone E.E."/>
        </authorList>
    </citation>
    <scope>NUCLEOTIDE SEQUENCE</scope>
</reference>
<sequence>EIAVVFVARVDLIKEFLQNAGQGTMVLQCIQSEKELSDLCSQQTQLTRACLDLLGQYGAILRQFPVSHISLHRTSLYHRWASTLLQSPHTDSCEAVLAEMKAVLCPPPLAQTSVVLGYNMALQRLLAESRTHAKRVMERASVPEPAGDGEKALERVAERAPLALQCVVITALCNLNKRFLVMESAAKSTKDSLVDLTSQKGEWFLDDMCLSAGTMVRLLSLLPAPELGTALQATVKCLHTAHNQYKSLQELNLNFSSIILPEAIQTIQREDPSVLTLLAELDTIIASVQMPLGDLVAQLQQHLHFLVTGLGATSESCQVAVVMAARLQEAVEAMFQRLGSSDPLTPGQMLLMGFNGLFDNLALGCSGLVTTLAALHIPAAWRTVDQLRDAKLLAAPTYDPAPRTVLDRIFLVKRLQAMQELFALCRANAESFKGVGATLPCDDDRLNRPIRCFTADYVSCQLLGVFSHTMAATVCLLLQHVGLNVTGEVEQREVGADSRVPLEDLCRSAVDCCTRQGAVNSTTLNQASAAVSAVEAGWRSAQLTLRLTQDAQRAELITQRLQLQLTAHCWLHEDILAAAQLAPPISRATFMVELRKSYAGLMALQPSLADALEQQNALVASAEQRLKWAAGANPALAEVMCAFETAVASNNEQMVMEQRLATLVASLCNSVLAYEALRTRTSDALTNDTAFVQMVEGVQQSARLHQSLNTQLSPLEESLVKLCPPDTQIDWSWIAKAEALISESVKALMKQMEPQRVELFAACDSIKSRALTVRSLLSTHNRTMADVRSLLKTMVKFEEPGVSEYLSRYRAYTERLIALIKTIVSLDELTVEKTQGLLQEVAIIQEETPGIYEELLQLSTEGESRVNKRPPLVRQDSVCVSPRRDPQTGKAMQERNAYALGVWRRVRLRLEGMDPDMDADGSRRYTVQEQVDWAINEATSLDNLALLYEGWTPWV</sequence>
<dbReference type="GO" id="GO:0004674">
    <property type="term" value="F:protein serine/threonine kinase activity"/>
    <property type="evidence" value="ECO:0007669"/>
    <property type="project" value="TreeGrafter"/>
</dbReference>
<evidence type="ECO:0000259" key="1">
    <source>
        <dbReference type="PROSITE" id="PS51190"/>
    </source>
</evidence>
<feature type="non-terminal residue" evidence="2">
    <location>
        <position position="1"/>
    </location>
</feature>
<name>A0A1B6KUQ4_9HEMI</name>
<dbReference type="InterPro" id="IPR050517">
    <property type="entry name" value="DDR_Repair_Kinase"/>
</dbReference>
<dbReference type="Pfam" id="PF02260">
    <property type="entry name" value="FATC"/>
    <property type="match status" value="1"/>
</dbReference>
<protein>
    <recommendedName>
        <fullName evidence="1">FATC domain-containing protein</fullName>
    </recommendedName>
</protein>
<evidence type="ECO:0000313" key="2">
    <source>
        <dbReference type="EMBL" id="JAT15177.1"/>
    </source>
</evidence>
<dbReference type="SMART" id="SM01343">
    <property type="entry name" value="FATC"/>
    <property type="match status" value="1"/>
</dbReference>
<proteinExistence type="predicted"/>